<name>A0AA36FMG3_OCTVU</name>
<reference evidence="1" key="1">
    <citation type="submission" date="2023-08" db="EMBL/GenBank/DDBJ databases">
        <authorList>
            <person name="Alioto T."/>
            <person name="Alioto T."/>
            <person name="Gomez Garrido J."/>
        </authorList>
    </citation>
    <scope>NUCLEOTIDE SEQUENCE</scope>
</reference>
<sequence length="136" mass="13856">MSLFRLKKPRGDSVCGDGCWGGSGDSCYCSGNSVCGCGDSCSGSGSGGSGCCCGNSVCGWGDNVSCGCGNSGPGSYDIKSNITLSQKQSLGKSERFQPEIFNDVPGPGAYELSPMFADTLVKGTFNVNLARSSEIE</sequence>
<keyword evidence="2" id="KW-1185">Reference proteome</keyword>
<dbReference type="EMBL" id="OX597842">
    <property type="protein sequence ID" value="CAI9743257.1"/>
    <property type="molecule type" value="Genomic_DNA"/>
</dbReference>
<gene>
    <name evidence="1" type="ORF">OCTVUL_1B031388</name>
</gene>
<dbReference type="InterPro" id="IPR010736">
    <property type="entry name" value="SHIPPO-rpt"/>
</dbReference>
<protein>
    <submittedName>
        <fullName evidence="1">Uncharacterized protein</fullName>
    </submittedName>
</protein>
<accession>A0AA36FMG3</accession>
<dbReference type="Pfam" id="PF07004">
    <property type="entry name" value="SHIPPO-rpt"/>
    <property type="match status" value="2"/>
</dbReference>
<evidence type="ECO:0000313" key="1">
    <source>
        <dbReference type="EMBL" id="CAI9743257.1"/>
    </source>
</evidence>
<evidence type="ECO:0000313" key="2">
    <source>
        <dbReference type="Proteomes" id="UP001162480"/>
    </source>
</evidence>
<dbReference type="AlphaFoldDB" id="A0AA36FMG3"/>
<organism evidence="1 2">
    <name type="scientific">Octopus vulgaris</name>
    <name type="common">Common octopus</name>
    <dbReference type="NCBI Taxonomy" id="6645"/>
    <lineage>
        <taxon>Eukaryota</taxon>
        <taxon>Metazoa</taxon>
        <taxon>Spiralia</taxon>
        <taxon>Lophotrochozoa</taxon>
        <taxon>Mollusca</taxon>
        <taxon>Cephalopoda</taxon>
        <taxon>Coleoidea</taxon>
        <taxon>Octopodiformes</taxon>
        <taxon>Octopoda</taxon>
        <taxon>Incirrata</taxon>
        <taxon>Octopodidae</taxon>
        <taxon>Octopus</taxon>
    </lineage>
</organism>
<proteinExistence type="predicted"/>
<dbReference type="Proteomes" id="UP001162480">
    <property type="component" value="Chromosome 29"/>
</dbReference>